<evidence type="ECO:0000256" key="2">
    <source>
        <dbReference type="SAM" id="SignalP"/>
    </source>
</evidence>
<evidence type="ECO:0000256" key="1">
    <source>
        <dbReference type="SAM" id="MobiDB-lite"/>
    </source>
</evidence>
<dbReference type="EMBL" id="FXZK01000001">
    <property type="protein sequence ID" value="SMY06565.1"/>
    <property type="molecule type" value="Genomic_DNA"/>
</dbReference>
<accession>A0A238LAW2</accession>
<gene>
    <name evidence="3" type="ORF">LOM8899_00692</name>
</gene>
<proteinExistence type="predicted"/>
<dbReference type="Proteomes" id="UP000201613">
    <property type="component" value="Unassembled WGS sequence"/>
</dbReference>
<keyword evidence="2" id="KW-0732">Signal</keyword>
<reference evidence="3 4" key="1">
    <citation type="submission" date="2017-05" db="EMBL/GenBank/DDBJ databases">
        <authorList>
            <person name="Song R."/>
            <person name="Chenine A.L."/>
            <person name="Ruprecht R.M."/>
        </authorList>
    </citation>
    <scope>NUCLEOTIDE SEQUENCE [LARGE SCALE GENOMIC DNA]</scope>
    <source>
        <strain evidence="3 4">CECT 8899</strain>
    </source>
</reference>
<feature type="chain" id="PRO_5012714817" description="Type VI secretion-associated protein, VC_A0118 family" evidence="2">
    <location>
        <begin position="22"/>
        <end position="202"/>
    </location>
</feature>
<dbReference type="InterPro" id="IPR017738">
    <property type="entry name" value="T6SS-assoc_VCA0118"/>
</dbReference>
<evidence type="ECO:0008006" key="5">
    <source>
        <dbReference type="Google" id="ProtNLM"/>
    </source>
</evidence>
<protein>
    <recommendedName>
        <fullName evidence="5">Type VI secretion-associated protein, VC_A0118 family</fullName>
    </recommendedName>
</protein>
<sequence>MRFLLLSLAATAALFTTSSQADPLDCHAIETDVERLSCYDRETDRRETTETTPDQSDWTVRTETSDFDDSTSVFLTTLSEERITCGFGGAQQLTLYARCMENTTSLIIATHCHVASGFQGYGDVEYRIDDAAVQTRGFTESTNNRSLGLWNGGRSIPFLQSMFDAETLLVRFTPFNENPVVARFPIAGLREAIAPLRESCNW</sequence>
<dbReference type="RefSeq" id="WP_093990726.1">
    <property type="nucleotide sequence ID" value="NZ_FXZK01000001.1"/>
</dbReference>
<dbReference type="OrthoDB" id="7831428at2"/>
<keyword evidence="4" id="KW-1185">Reference proteome</keyword>
<evidence type="ECO:0000313" key="3">
    <source>
        <dbReference type="EMBL" id="SMY06565.1"/>
    </source>
</evidence>
<organism evidence="3 4">
    <name type="scientific">Flavimaricola marinus</name>
    <dbReference type="NCBI Taxonomy" id="1819565"/>
    <lineage>
        <taxon>Bacteria</taxon>
        <taxon>Pseudomonadati</taxon>
        <taxon>Pseudomonadota</taxon>
        <taxon>Alphaproteobacteria</taxon>
        <taxon>Rhodobacterales</taxon>
        <taxon>Paracoccaceae</taxon>
        <taxon>Flavimaricola</taxon>
    </lineage>
</organism>
<evidence type="ECO:0000313" key="4">
    <source>
        <dbReference type="Proteomes" id="UP000201613"/>
    </source>
</evidence>
<feature type="signal peptide" evidence="2">
    <location>
        <begin position="1"/>
        <end position="21"/>
    </location>
</feature>
<name>A0A238LAW2_9RHOB</name>
<dbReference type="Pfam" id="PF11319">
    <property type="entry name" value="VasI"/>
    <property type="match status" value="1"/>
</dbReference>
<dbReference type="AlphaFoldDB" id="A0A238LAW2"/>
<feature type="region of interest" description="Disordered" evidence="1">
    <location>
        <begin position="43"/>
        <end position="62"/>
    </location>
</feature>